<dbReference type="Proteomes" id="UP001500622">
    <property type="component" value="Unassembled WGS sequence"/>
</dbReference>
<dbReference type="RefSeq" id="WP_345218637.1">
    <property type="nucleotide sequence ID" value="NZ_BAABGN010000013.1"/>
</dbReference>
<protein>
    <submittedName>
        <fullName evidence="2">Uncharacterized protein</fullName>
    </submittedName>
</protein>
<gene>
    <name evidence="2" type="ORF">GCM10023169_38940</name>
</gene>
<accession>A0ABP8LMX1</accession>
<evidence type="ECO:0000313" key="3">
    <source>
        <dbReference type="Proteomes" id="UP001500622"/>
    </source>
</evidence>
<comment type="caution">
    <text evidence="2">The sequence shown here is derived from an EMBL/GenBank/DDBJ whole genome shotgun (WGS) entry which is preliminary data.</text>
</comment>
<reference evidence="3" key="1">
    <citation type="journal article" date="2019" name="Int. J. Syst. Evol. Microbiol.">
        <title>The Global Catalogue of Microorganisms (GCM) 10K type strain sequencing project: providing services to taxonomists for standard genome sequencing and annotation.</title>
        <authorList>
            <consortium name="The Broad Institute Genomics Platform"/>
            <consortium name="The Broad Institute Genome Sequencing Center for Infectious Disease"/>
            <person name="Wu L."/>
            <person name="Ma J."/>
        </authorList>
    </citation>
    <scope>NUCLEOTIDE SEQUENCE [LARGE SCALE GENOMIC DNA]</scope>
    <source>
        <strain evidence="3">JCM 17810</strain>
    </source>
</reference>
<dbReference type="EMBL" id="BAABGN010000013">
    <property type="protein sequence ID" value="GAA4432792.1"/>
    <property type="molecule type" value="Genomic_DNA"/>
</dbReference>
<feature type="region of interest" description="Disordered" evidence="1">
    <location>
        <begin position="1"/>
        <end position="22"/>
    </location>
</feature>
<organism evidence="2 3">
    <name type="scientific">Georgenia halophila</name>
    <dbReference type="NCBI Taxonomy" id="620889"/>
    <lineage>
        <taxon>Bacteria</taxon>
        <taxon>Bacillati</taxon>
        <taxon>Actinomycetota</taxon>
        <taxon>Actinomycetes</taxon>
        <taxon>Micrococcales</taxon>
        <taxon>Bogoriellaceae</taxon>
        <taxon>Georgenia</taxon>
    </lineage>
</organism>
<evidence type="ECO:0000313" key="2">
    <source>
        <dbReference type="EMBL" id="GAA4432792.1"/>
    </source>
</evidence>
<evidence type="ECO:0000256" key="1">
    <source>
        <dbReference type="SAM" id="MobiDB-lite"/>
    </source>
</evidence>
<name>A0ABP8LMX1_9MICO</name>
<sequence>MKLGRRTSRLPSEIRSELPGGEPPLAAAELVDGEWAVATAGALVVAGPDGVTARHPWHTIEQGRWDGDTRTVTVTWVEGSVEPLQLRTATDDVATFTSALRERVQSSVVHSEVTETPGGAHIHVYIRRDEHGALLSQVTATGPLRGDEAENRQINELERRARSTVGLDT</sequence>
<proteinExistence type="predicted"/>
<keyword evidence="3" id="KW-1185">Reference proteome</keyword>